<proteinExistence type="inferred from homology"/>
<evidence type="ECO:0000313" key="4">
    <source>
        <dbReference type="EMBL" id="PWA73626.1"/>
    </source>
</evidence>
<evidence type="ECO:0000256" key="2">
    <source>
        <dbReference type="ARBA" id="ARBA00022729"/>
    </source>
</evidence>
<name>A0A2U1NJI0_ARTAN</name>
<keyword evidence="5" id="KW-1185">Reference proteome</keyword>
<evidence type="ECO:0000256" key="3">
    <source>
        <dbReference type="SAM" id="MobiDB-lite"/>
    </source>
</evidence>
<dbReference type="GO" id="GO:0004252">
    <property type="term" value="F:serine-type endopeptidase activity"/>
    <property type="evidence" value="ECO:0007669"/>
    <property type="project" value="InterPro"/>
</dbReference>
<dbReference type="EMBL" id="PKPP01002709">
    <property type="protein sequence ID" value="PWA73626.1"/>
    <property type="molecule type" value="Genomic_DNA"/>
</dbReference>
<dbReference type="PANTHER" id="PTHR10795">
    <property type="entry name" value="PROPROTEIN CONVERTASE SUBTILISIN/KEXIN"/>
    <property type="match status" value="1"/>
</dbReference>
<accession>A0A2U1NJI0</accession>
<comment type="caution">
    <text evidence="4">The sequence shown here is derived from an EMBL/GenBank/DDBJ whole genome shotgun (WGS) entry which is preliminary data.</text>
</comment>
<sequence>MSVSMLSCNFPRISDANLVKAFKGNTTAATSPFDQRPTPTNAPLLAASSRPSETLPLKHLSPTDMQKRRTAGLCYNCPEKAWDAQAAGSYVMYMNYKGLASGGAPMAGLRYTGHMMFTESLSLGPDAPQGNYFSSAISIGSFDAVSHVITVVSSVGTEGAKWSATNLAPWIITESNFTGLRISSSEAVLGSQHAPRVASFSSKGPPHKYLKPDVAATGLEILAAWSPAIGQKMKYSRTAYCQELPWLAHIFLTDGMEISLTMALAL</sequence>
<dbReference type="InterPro" id="IPR036852">
    <property type="entry name" value="Peptidase_S8/S53_dom_sf"/>
</dbReference>
<dbReference type="OrthoDB" id="206201at2759"/>
<keyword evidence="2" id="KW-0732">Signal</keyword>
<dbReference type="InterPro" id="IPR045051">
    <property type="entry name" value="SBT"/>
</dbReference>
<dbReference type="Proteomes" id="UP000245207">
    <property type="component" value="Unassembled WGS sequence"/>
</dbReference>
<protein>
    <submittedName>
        <fullName evidence="4">Subtilisin-like protease SBT3.9</fullName>
    </submittedName>
</protein>
<comment type="similarity">
    <text evidence="1">Belongs to the peptidase S8 family.</text>
</comment>
<reference evidence="4 5" key="1">
    <citation type="journal article" date="2018" name="Mol. Plant">
        <title>The genome of Artemisia annua provides insight into the evolution of Asteraceae family and artemisinin biosynthesis.</title>
        <authorList>
            <person name="Shen Q."/>
            <person name="Zhang L."/>
            <person name="Liao Z."/>
            <person name="Wang S."/>
            <person name="Yan T."/>
            <person name="Shi P."/>
            <person name="Liu M."/>
            <person name="Fu X."/>
            <person name="Pan Q."/>
            <person name="Wang Y."/>
            <person name="Lv Z."/>
            <person name="Lu X."/>
            <person name="Zhang F."/>
            <person name="Jiang W."/>
            <person name="Ma Y."/>
            <person name="Chen M."/>
            <person name="Hao X."/>
            <person name="Li L."/>
            <person name="Tang Y."/>
            <person name="Lv G."/>
            <person name="Zhou Y."/>
            <person name="Sun X."/>
            <person name="Brodelius P.E."/>
            <person name="Rose J.K.C."/>
            <person name="Tang K."/>
        </authorList>
    </citation>
    <scope>NUCLEOTIDE SEQUENCE [LARGE SCALE GENOMIC DNA]</scope>
    <source>
        <strain evidence="5">cv. Huhao1</strain>
        <tissue evidence="4">Leaf</tissue>
    </source>
</reference>
<keyword evidence="4" id="KW-0378">Hydrolase</keyword>
<feature type="region of interest" description="Disordered" evidence="3">
    <location>
        <begin position="28"/>
        <end position="59"/>
    </location>
</feature>
<keyword evidence="4" id="KW-0645">Protease</keyword>
<feature type="compositionally biased region" description="Polar residues" evidence="3">
    <location>
        <begin position="28"/>
        <end position="41"/>
    </location>
</feature>
<dbReference type="GO" id="GO:0006508">
    <property type="term" value="P:proteolysis"/>
    <property type="evidence" value="ECO:0007669"/>
    <property type="project" value="UniProtKB-KW"/>
</dbReference>
<dbReference type="STRING" id="35608.A0A2U1NJI0"/>
<organism evidence="4 5">
    <name type="scientific">Artemisia annua</name>
    <name type="common">Sweet wormwood</name>
    <dbReference type="NCBI Taxonomy" id="35608"/>
    <lineage>
        <taxon>Eukaryota</taxon>
        <taxon>Viridiplantae</taxon>
        <taxon>Streptophyta</taxon>
        <taxon>Embryophyta</taxon>
        <taxon>Tracheophyta</taxon>
        <taxon>Spermatophyta</taxon>
        <taxon>Magnoliopsida</taxon>
        <taxon>eudicotyledons</taxon>
        <taxon>Gunneridae</taxon>
        <taxon>Pentapetalae</taxon>
        <taxon>asterids</taxon>
        <taxon>campanulids</taxon>
        <taxon>Asterales</taxon>
        <taxon>Asteraceae</taxon>
        <taxon>Asteroideae</taxon>
        <taxon>Anthemideae</taxon>
        <taxon>Artemisiinae</taxon>
        <taxon>Artemisia</taxon>
    </lineage>
</organism>
<dbReference type="SUPFAM" id="SSF52743">
    <property type="entry name" value="Subtilisin-like"/>
    <property type="match status" value="1"/>
</dbReference>
<dbReference type="Gene3D" id="3.40.50.200">
    <property type="entry name" value="Peptidase S8/S53 domain"/>
    <property type="match status" value="1"/>
</dbReference>
<evidence type="ECO:0000313" key="5">
    <source>
        <dbReference type="Proteomes" id="UP000245207"/>
    </source>
</evidence>
<dbReference type="AlphaFoldDB" id="A0A2U1NJI0"/>
<gene>
    <name evidence="4" type="ORF">CTI12_AA256710</name>
</gene>
<evidence type="ECO:0000256" key="1">
    <source>
        <dbReference type="ARBA" id="ARBA00011073"/>
    </source>
</evidence>